<dbReference type="BioCyc" id="SGLO343509:SGP1_RS01655-MONOMER"/>
<evidence type="ECO:0000313" key="2">
    <source>
        <dbReference type="EMBL" id="CRL43804.1"/>
    </source>
</evidence>
<accession>A0A193QF63</accession>
<dbReference type="EMBL" id="LN854557">
    <property type="protein sequence ID" value="CRL43804.1"/>
    <property type="molecule type" value="Genomic_DNA"/>
</dbReference>
<dbReference type="AlphaFoldDB" id="A0A193QF63"/>
<dbReference type="Proteomes" id="UP000245838">
    <property type="component" value="Chromosome sggmmb4_Chromosome"/>
</dbReference>
<evidence type="ECO:0000256" key="1">
    <source>
        <dbReference type="SAM" id="MobiDB-lite"/>
    </source>
</evidence>
<organism evidence="2 3">
    <name type="scientific">Sodalis glossinidius (strain morsitans)</name>
    <dbReference type="NCBI Taxonomy" id="343509"/>
    <lineage>
        <taxon>Bacteria</taxon>
        <taxon>Pseudomonadati</taxon>
        <taxon>Pseudomonadota</taxon>
        <taxon>Gammaproteobacteria</taxon>
        <taxon>Enterobacterales</taxon>
        <taxon>Bruguierivoracaceae</taxon>
        <taxon>Sodalis</taxon>
    </lineage>
</organism>
<feature type="region of interest" description="Disordered" evidence="1">
    <location>
        <begin position="45"/>
        <end position="70"/>
    </location>
</feature>
<proteinExistence type="predicted"/>
<sequence>MIFPFPTVSLNEGQGEPAQIPAYETAGLVGEITAARTAAAHIGKGSRCQTATPRSLSAHMLQDNQTVGHD</sequence>
<name>A0A193QF63_SODGM</name>
<reference evidence="2 3" key="1">
    <citation type="submission" date="2015-05" db="EMBL/GenBank/DDBJ databases">
        <authorList>
            <person name="Goodhead I."/>
        </authorList>
    </citation>
    <scope>NUCLEOTIDE SEQUENCE [LARGE SCALE GENOMIC DNA]</scope>
    <source>
        <strain evidence="3">morsitans</strain>
    </source>
</reference>
<protein>
    <submittedName>
        <fullName evidence="2">Uncharacterized protein</fullName>
    </submittedName>
</protein>
<gene>
    <name evidence="2" type="ORF">SGGMMB4_00434</name>
</gene>
<evidence type="ECO:0000313" key="3">
    <source>
        <dbReference type="Proteomes" id="UP000245838"/>
    </source>
</evidence>